<evidence type="ECO:0008006" key="3">
    <source>
        <dbReference type="Google" id="ProtNLM"/>
    </source>
</evidence>
<gene>
    <name evidence="1" type="ORF">R2601_14480</name>
</gene>
<proteinExistence type="predicted"/>
<dbReference type="STRING" id="314265.R2601_14480"/>
<sequence length="118" mass="13345">MTDPVPDPFDTLEALLMQERDSLLAGALDDIAPLMEEKIALISQLRHDPPEDAERVQRLHATMVRNQALFDQTLAGLRNAAERVGSMRHLRRSMEIYDATGRRATIDMPPAQQVERRA</sequence>
<organism evidence="1 2">
    <name type="scientific">Salipiger bermudensis (strain DSM 26914 / JCM 13377 / KCTC 12554 / HTCC2601)</name>
    <name type="common">Pelagibaca bermudensis</name>
    <dbReference type="NCBI Taxonomy" id="314265"/>
    <lineage>
        <taxon>Bacteria</taxon>
        <taxon>Pseudomonadati</taxon>
        <taxon>Pseudomonadota</taxon>
        <taxon>Alphaproteobacteria</taxon>
        <taxon>Rhodobacterales</taxon>
        <taxon>Roseobacteraceae</taxon>
        <taxon>Salipiger</taxon>
    </lineage>
</organism>
<name>Q0FVE6_SALBH</name>
<dbReference type="EMBL" id="AATQ01000002">
    <property type="protein sequence ID" value="EAU48180.1"/>
    <property type="molecule type" value="Genomic_DNA"/>
</dbReference>
<protein>
    <recommendedName>
        <fullName evidence="3">FlgN</fullName>
    </recommendedName>
</protein>
<comment type="caution">
    <text evidence="1">The sequence shown here is derived from an EMBL/GenBank/DDBJ whole genome shotgun (WGS) entry which is preliminary data.</text>
</comment>
<reference evidence="1 2" key="1">
    <citation type="journal article" date="2010" name="J. Bacteriol.">
        <title>Genome sequences of Pelagibaca bermudensis HTCC2601T and Maritimibacter alkaliphilus HTCC2654T, the type strains of two marine Roseobacter genera.</title>
        <authorList>
            <person name="Thrash J.C."/>
            <person name="Cho J.C."/>
            <person name="Ferriera S."/>
            <person name="Johnson J."/>
            <person name="Vergin K.L."/>
            <person name="Giovannoni S.J."/>
        </authorList>
    </citation>
    <scope>NUCLEOTIDE SEQUENCE [LARGE SCALE GENOMIC DNA]</scope>
    <source>
        <strain evidence="2">DSM 26914 / JCM 13377 / KCTC 12554 / HTCC2601</strain>
    </source>
</reference>
<dbReference type="AlphaFoldDB" id="Q0FVE6"/>
<dbReference type="Proteomes" id="UP000006230">
    <property type="component" value="Unassembled WGS sequence"/>
</dbReference>
<evidence type="ECO:0000313" key="2">
    <source>
        <dbReference type="Proteomes" id="UP000006230"/>
    </source>
</evidence>
<dbReference type="HOGENOM" id="CLU_166863_0_0_5"/>
<evidence type="ECO:0000313" key="1">
    <source>
        <dbReference type="EMBL" id="EAU48180.1"/>
    </source>
</evidence>
<dbReference type="eggNOG" id="ENOG50331HA">
    <property type="taxonomic scope" value="Bacteria"/>
</dbReference>
<dbReference type="OrthoDB" id="7862860at2"/>
<keyword evidence="2" id="KW-1185">Reference proteome</keyword>
<accession>Q0FVE6</accession>